<dbReference type="AlphaFoldDB" id="A0AAD8C5J1"/>
<comment type="caution">
    <text evidence="1">The sequence shown here is derived from an EMBL/GenBank/DDBJ whole genome shotgun (WGS) entry which is preliminary data.</text>
</comment>
<sequence>MANKSSVSRKNSYVWLIGYPKEAIVGARLPSGRDAMRTFFFYHKSSKMTVGESARLTFEAVQSFWLKSRLPIRKQQHCIEKIKDLYNEHRQLVKNRKRNSDSDGLKQKQYSIKLDQLLDISHSSAAQMINNEEDRQFLKLQQQSRAGCIGTVDKKLAAKEKRSLERRKRYNEWAISVKKQTTKEDGFCLATSSNNDDDTDVEDLDDDNEFIIKQSSRAGKKQCKRRRVISSKVSAVLDRTNTSTRAATMILASAFNEAGSSTSTVVLSKSTVHRQRQQRRKVAALEIKTTYVPSISVVHWDGKLIPDLCHTTTSISDRLAILLSSLNDGNVKLLGVPKLQSGSGQAAANAMVVNLKSWSCESQIIVVSDTVKAFISKELQQKQLREDYRELIALAARAVGLDVSEPIRKPGAIHRARWMAKAIYSLKMQLLLDGNENVLQLTDQQLQSWFTCCSAVDAAVNDISLINRLHDYEEVHLCKIGLMMIKRHSWYLSNEMATLCLFSDLVSLENKAALVTAMISERGPHLITTLPDSITDLQISREFFTTTRINCSFLDIPVKDWPHNNDYNDALRLTKNLKCVNDSAERGVALIQKFSAAAVDEEQKQFLLQVVEKHRQDFASCQHEVGEATEEIVASLEDSCSFEKNVNAKTKPVKDDCKKTVNGHRDMIAVKDFTINSLPEPYHKIDGIYNLTTCLIYLTVRIITKKVSSKRPEFLPNTNKECGYPLYEKRGNRHNGLGTGRICDVVEERGSKCTCKTKCKKSWTIKVFTATHVVFNDEEAEDMTCSLFYDDENKKKEIIKLTGFKKIWSDSGGDLCLLSTVTCNEELSKKLSAKIKEFNKCWNSLQNMHEKDKTQERLVIVVSHPHGRAKCISFGFGIDIGRIQGHDFNKLVYSSPTCPGTSGGPVYVLGNNLYATEIVHGGALNDFTEIENIFKREPALVSKLFPSYQTGSSVISLSFSSVYYTEDTSLEMATENSEELKILNIDPKFKFSNYSAR</sequence>
<accession>A0AAD8C5J1</accession>
<evidence type="ECO:0000313" key="1">
    <source>
        <dbReference type="EMBL" id="KAK0066839.1"/>
    </source>
</evidence>
<gene>
    <name evidence="1" type="ORF">Bpfe_003574</name>
</gene>
<reference evidence="1" key="2">
    <citation type="submission" date="2023-04" db="EMBL/GenBank/DDBJ databases">
        <authorList>
            <person name="Bu L."/>
            <person name="Lu L."/>
            <person name="Laidemitt M.R."/>
            <person name="Zhang S.M."/>
            <person name="Mutuku M."/>
            <person name="Mkoji G."/>
            <person name="Steinauer M."/>
            <person name="Loker E.S."/>
        </authorList>
    </citation>
    <scope>NUCLEOTIDE SEQUENCE</scope>
    <source>
        <strain evidence="1">KasaAsao</strain>
        <tissue evidence="1">Whole Snail</tissue>
    </source>
</reference>
<name>A0AAD8C5J1_BIOPF</name>
<proteinExistence type="predicted"/>
<evidence type="ECO:0000313" key="2">
    <source>
        <dbReference type="Proteomes" id="UP001233172"/>
    </source>
</evidence>
<dbReference type="PANTHER" id="PTHR46113">
    <property type="entry name" value="SNAC DOMAIN-CONTAINING PROTEIN"/>
    <property type="match status" value="1"/>
</dbReference>
<dbReference type="PANTHER" id="PTHR46113:SF1">
    <property type="entry name" value="PEPTIDASE M17 LEUCYL AMINOPEPTIDASE N-TERMINAL DOMAIN-CONTAINING PROTEIN"/>
    <property type="match status" value="1"/>
</dbReference>
<protein>
    <submittedName>
        <fullName evidence="1">Uncharacterized protein</fullName>
    </submittedName>
</protein>
<keyword evidence="2" id="KW-1185">Reference proteome</keyword>
<dbReference type="SUPFAM" id="SSF50494">
    <property type="entry name" value="Trypsin-like serine proteases"/>
    <property type="match status" value="1"/>
</dbReference>
<dbReference type="EMBL" id="JASAOG010000009">
    <property type="protein sequence ID" value="KAK0066839.1"/>
    <property type="molecule type" value="Genomic_DNA"/>
</dbReference>
<dbReference type="InterPro" id="IPR009003">
    <property type="entry name" value="Peptidase_S1_PA"/>
</dbReference>
<reference evidence="1" key="1">
    <citation type="journal article" date="2023" name="PLoS Negl. Trop. Dis.">
        <title>A genome sequence for Biomphalaria pfeifferi, the major vector snail for the human-infecting parasite Schistosoma mansoni.</title>
        <authorList>
            <person name="Bu L."/>
            <person name="Lu L."/>
            <person name="Laidemitt M.R."/>
            <person name="Zhang S.M."/>
            <person name="Mutuku M."/>
            <person name="Mkoji G."/>
            <person name="Steinauer M."/>
            <person name="Loker E.S."/>
        </authorList>
    </citation>
    <scope>NUCLEOTIDE SEQUENCE</scope>
    <source>
        <strain evidence="1">KasaAsao</strain>
    </source>
</reference>
<organism evidence="1 2">
    <name type="scientific">Biomphalaria pfeifferi</name>
    <name type="common">Bloodfluke planorb</name>
    <name type="synonym">Freshwater snail</name>
    <dbReference type="NCBI Taxonomy" id="112525"/>
    <lineage>
        <taxon>Eukaryota</taxon>
        <taxon>Metazoa</taxon>
        <taxon>Spiralia</taxon>
        <taxon>Lophotrochozoa</taxon>
        <taxon>Mollusca</taxon>
        <taxon>Gastropoda</taxon>
        <taxon>Heterobranchia</taxon>
        <taxon>Euthyneura</taxon>
        <taxon>Panpulmonata</taxon>
        <taxon>Hygrophila</taxon>
        <taxon>Lymnaeoidea</taxon>
        <taxon>Planorbidae</taxon>
        <taxon>Biomphalaria</taxon>
    </lineage>
</organism>
<dbReference type="Proteomes" id="UP001233172">
    <property type="component" value="Unassembled WGS sequence"/>
</dbReference>